<name>A0ABP7IVT2_9ACTN</name>
<evidence type="ECO:0000313" key="2">
    <source>
        <dbReference type="EMBL" id="GAA3828225.1"/>
    </source>
</evidence>
<proteinExistence type="predicted"/>
<reference evidence="3" key="1">
    <citation type="journal article" date="2019" name="Int. J. Syst. Evol. Microbiol.">
        <title>The Global Catalogue of Microorganisms (GCM) 10K type strain sequencing project: providing services to taxonomists for standard genome sequencing and annotation.</title>
        <authorList>
            <consortium name="The Broad Institute Genomics Platform"/>
            <consortium name="The Broad Institute Genome Sequencing Center for Infectious Disease"/>
            <person name="Wu L."/>
            <person name="Ma J."/>
        </authorList>
    </citation>
    <scope>NUCLEOTIDE SEQUENCE [LARGE SCALE GENOMIC DNA]</scope>
    <source>
        <strain evidence="3">JCM 17138</strain>
    </source>
</reference>
<dbReference type="RefSeq" id="WP_275776366.1">
    <property type="nucleotide sequence ID" value="NZ_BAABDE010000028.1"/>
</dbReference>
<dbReference type="EMBL" id="BAABDE010000028">
    <property type="protein sequence ID" value="GAA3828225.1"/>
    <property type="molecule type" value="Genomic_DNA"/>
</dbReference>
<comment type="caution">
    <text evidence="2">The sequence shown here is derived from an EMBL/GenBank/DDBJ whole genome shotgun (WGS) entry which is preliminary data.</text>
</comment>
<keyword evidence="3" id="KW-1185">Reference proteome</keyword>
<feature type="region of interest" description="Disordered" evidence="1">
    <location>
        <begin position="19"/>
        <end position="49"/>
    </location>
</feature>
<gene>
    <name evidence="2" type="ORF">GCM10022403_071880</name>
</gene>
<dbReference type="Proteomes" id="UP001501009">
    <property type="component" value="Unassembled WGS sequence"/>
</dbReference>
<evidence type="ECO:0000313" key="3">
    <source>
        <dbReference type="Proteomes" id="UP001501009"/>
    </source>
</evidence>
<sequence>MHTDFLVVGSRDRRDERRTLVGNGIRSAPHSSDIDIAERVGIPAGRRTS</sequence>
<evidence type="ECO:0000256" key="1">
    <source>
        <dbReference type="SAM" id="MobiDB-lite"/>
    </source>
</evidence>
<organism evidence="2 3">
    <name type="scientific">Streptomyces coacervatus</name>
    <dbReference type="NCBI Taxonomy" id="647381"/>
    <lineage>
        <taxon>Bacteria</taxon>
        <taxon>Bacillati</taxon>
        <taxon>Actinomycetota</taxon>
        <taxon>Actinomycetes</taxon>
        <taxon>Kitasatosporales</taxon>
        <taxon>Streptomycetaceae</taxon>
        <taxon>Streptomyces</taxon>
    </lineage>
</organism>
<accession>A0ABP7IVT2</accession>
<protein>
    <submittedName>
        <fullName evidence="2">Uncharacterized protein</fullName>
    </submittedName>
</protein>